<protein>
    <submittedName>
        <fullName evidence="1">Uncharacterized protein</fullName>
    </submittedName>
</protein>
<proteinExistence type="predicted"/>
<feature type="non-terminal residue" evidence="1">
    <location>
        <position position="227"/>
    </location>
</feature>
<gene>
    <name evidence="1" type="ORF">PCOR1329_LOCUS3179</name>
</gene>
<dbReference type="Proteomes" id="UP001189429">
    <property type="component" value="Unassembled WGS sequence"/>
</dbReference>
<name>A0ABN9PI83_9DINO</name>
<dbReference type="EMBL" id="CAUYUJ010000810">
    <property type="protein sequence ID" value="CAK0792672.1"/>
    <property type="molecule type" value="Genomic_DNA"/>
</dbReference>
<organism evidence="1 2">
    <name type="scientific">Prorocentrum cordatum</name>
    <dbReference type="NCBI Taxonomy" id="2364126"/>
    <lineage>
        <taxon>Eukaryota</taxon>
        <taxon>Sar</taxon>
        <taxon>Alveolata</taxon>
        <taxon>Dinophyceae</taxon>
        <taxon>Prorocentrales</taxon>
        <taxon>Prorocentraceae</taxon>
        <taxon>Prorocentrum</taxon>
    </lineage>
</organism>
<comment type="caution">
    <text evidence="1">The sequence shown here is derived from an EMBL/GenBank/DDBJ whole genome shotgun (WGS) entry which is preliminary data.</text>
</comment>
<sequence length="227" mass="25198">MAAAAAALIARMLRECVSPSILDILGFRAQDLEADITSATRENDFGDFFCGEGGVYSACRARNLKGFKMDKLHGSCHDLLTNIGMANATRGVLSIKEGGMIGGGPPCSLFVFMSSSYHKRTKVTPLGDESKSQVLQANYIAAFWVFLLTIASIRRVWWWTEQPGTSKMFNLPCWEKFQDMLDHLHAYRFINFWMGNWGHDIPKPTIIVTNCLALNSLVLANAGEKPQ</sequence>
<reference evidence="1" key="1">
    <citation type="submission" date="2023-10" db="EMBL/GenBank/DDBJ databases">
        <authorList>
            <person name="Chen Y."/>
            <person name="Shah S."/>
            <person name="Dougan E. K."/>
            <person name="Thang M."/>
            <person name="Chan C."/>
        </authorList>
    </citation>
    <scope>NUCLEOTIDE SEQUENCE [LARGE SCALE GENOMIC DNA]</scope>
</reference>
<evidence type="ECO:0000313" key="2">
    <source>
        <dbReference type="Proteomes" id="UP001189429"/>
    </source>
</evidence>
<accession>A0ABN9PI83</accession>
<keyword evidence="2" id="KW-1185">Reference proteome</keyword>
<evidence type="ECO:0000313" key="1">
    <source>
        <dbReference type="EMBL" id="CAK0792672.1"/>
    </source>
</evidence>